<dbReference type="InterPro" id="IPR036388">
    <property type="entry name" value="WH-like_DNA-bd_sf"/>
</dbReference>
<dbReference type="Proteomes" id="UP000663508">
    <property type="component" value="Plasmid pVL1_1"/>
</dbReference>
<dbReference type="InterPro" id="IPR047611">
    <property type="entry name" value="RepABC_RepC"/>
</dbReference>
<protein>
    <submittedName>
        <fullName evidence="4">Replication initiation protein</fullName>
    </submittedName>
</protein>
<dbReference type="Pfam" id="PF11800">
    <property type="entry name" value="RP-C_C"/>
    <property type="match status" value="1"/>
</dbReference>
<feature type="compositionally biased region" description="Low complexity" evidence="1">
    <location>
        <begin position="324"/>
        <end position="335"/>
    </location>
</feature>
<evidence type="ECO:0000259" key="2">
    <source>
        <dbReference type="Pfam" id="PF03428"/>
    </source>
</evidence>
<name>A0A8H8X128_9HYPH</name>
<geneLocation type="plasmid" evidence="4 5">
    <name>pVL1_1</name>
</geneLocation>
<dbReference type="AlphaFoldDB" id="A0A8H8X128"/>
<dbReference type="NCBIfam" id="NF040974">
    <property type="entry name" value="RepABC_RepC"/>
    <property type="match status" value="1"/>
</dbReference>
<evidence type="ECO:0000313" key="5">
    <source>
        <dbReference type="Proteomes" id="UP000663508"/>
    </source>
</evidence>
<feature type="domain" description="Plasmid replication protein C C-terminal" evidence="3">
    <location>
        <begin position="347"/>
        <end position="446"/>
    </location>
</feature>
<dbReference type="InterPro" id="IPR021760">
    <property type="entry name" value="RepC_C"/>
</dbReference>
<dbReference type="InterPro" id="IPR011991">
    <property type="entry name" value="ArsR-like_HTH"/>
</dbReference>
<accession>A0A8H8X128</accession>
<organism evidence="4 5">
    <name type="scientific">Methylobacterium indicum</name>
    <dbReference type="NCBI Taxonomy" id="1775910"/>
    <lineage>
        <taxon>Bacteria</taxon>
        <taxon>Pseudomonadati</taxon>
        <taxon>Pseudomonadota</taxon>
        <taxon>Alphaproteobacteria</taxon>
        <taxon>Hyphomicrobiales</taxon>
        <taxon>Methylobacteriaceae</taxon>
        <taxon>Methylobacterium</taxon>
    </lineage>
</organism>
<keyword evidence="4" id="KW-0614">Plasmid</keyword>
<dbReference type="CDD" id="cd00090">
    <property type="entry name" value="HTH_ARSR"/>
    <property type="match status" value="1"/>
</dbReference>
<gene>
    <name evidence="4" type="primary">repC2</name>
    <name evidence="4" type="ORF">mvi_60730</name>
</gene>
<sequence length="456" mass="49237">MTERLCLDGVRSNEWLRTTCCGPTKEGIGRMTDTSGRLVEVARRITAPFGARSLTAAQLAAQADANRRPPGAVAEKWRVLHDLTVARSKLGLSPTTLVVLEALLTFHPETVLAPDKEADVDLVVFPSNRTLAARARGLSEAALRRHLSSLVEAGLVIRRDSPNGKRYVRRGEGGQIEHAFGFDLTPLALRAAEIAAAAEAVRADALAQSIARERVSLLRRDCAKLFDALEREERAASDLEPQAGELREQFRKLLAAYPRRPDPIDVTTLADGLEVLALAVSAALTDRVESKKMSGSAAQTDRHIQSSNPDTPVSERASRDGMKPPSDSGSSSAAPAVADCAIRSTYPLSSVLDACPQVQDFSPSGIRSWHDLIETADRIRPMLGISPAAWNDAQDAMGTEAAAITLAAILERSERIKNAGGYLRTLTERKRAGTYSLGPVLQALRRAQLRPLEAPR</sequence>
<evidence type="ECO:0000256" key="1">
    <source>
        <dbReference type="SAM" id="MobiDB-lite"/>
    </source>
</evidence>
<feature type="region of interest" description="Disordered" evidence="1">
    <location>
        <begin position="289"/>
        <end position="335"/>
    </location>
</feature>
<dbReference type="KEGG" id="mind:mvi_60730"/>
<reference evidence="4" key="1">
    <citation type="submission" date="2020-11" db="EMBL/GenBank/DDBJ databases">
        <title>Complete genome sequence of a novel pathogenic Methylobacterium strain isolated from rice in Vietnam.</title>
        <authorList>
            <person name="Lai K."/>
            <person name="Okazaki S."/>
            <person name="Higashi K."/>
            <person name="Mori H."/>
            <person name="Toyoda A."/>
            <person name="Kurokawa K."/>
        </authorList>
    </citation>
    <scope>NUCLEOTIDE SEQUENCE</scope>
    <source>
        <strain evidence="4">VL1</strain>
        <plasmid evidence="4">pVL1_1</plasmid>
    </source>
</reference>
<feature type="domain" description="Plasmid replication protein C N-terminal" evidence="2">
    <location>
        <begin position="52"/>
        <end position="228"/>
    </location>
</feature>
<dbReference type="NCBIfam" id="NF010396">
    <property type="entry name" value="PRK13824.1"/>
    <property type="match status" value="1"/>
</dbReference>
<dbReference type="GO" id="GO:0006355">
    <property type="term" value="P:regulation of DNA-templated transcription"/>
    <property type="evidence" value="ECO:0007669"/>
    <property type="project" value="UniProtKB-ARBA"/>
</dbReference>
<dbReference type="InterPro" id="IPR005090">
    <property type="entry name" value="RepC_N"/>
</dbReference>
<dbReference type="EMBL" id="AP024146">
    <property type="protein sequence ID" value="BCM87612.1"/>
    <property type="molecule type" value="Genomic_DNA"/>
</dbReference>
<proteinExistence type="predicted"/>
<dbReference type="SUPFAM" id="SSF46785">
    <property type="entry name" value="Winged helix' DNA-binding domain"/>
    <property type="match status" value="2"/>
</dbReference>
<evidence type="ECO:0000259" key="3">
    <source>
        <dbReference type="Pfam" id="PF11800"/>
    </source>
</evidence>
<evidence type="ECO:0000313" key="4">
    <source>
        <dbReference type="EMBL" id="BCM87612.1"/>
    </source>
</evidence>
<dbReference type="Gene3D" id="1.10.10.10">
    <property type="entry name" value="Winged helix-like DNA-binding domain superfamily/Winged helix DNA-binding domain"/>
    <property type="match status" value="1"/>
</dbReference>
<dbReference type="Pfam" id="PF03428">
    <property type="entry name" value="RP-C"/>
    <property type="match status" value="1"/>
</dbReference>
<dbReference type="InterPro" id="IPR036390">
    <property type="entry name" value="WH_DNA-bd_sf"/>
</dbReference>